<keyword evidence="9 13" id="KW-0798">TonB box</keyword>
<dbReference type="PANTHER" id="PTHR32552">
    <property type="entry name" value="FERRICHROME IRON RECEPTOR-RELATED"/>
    <property type="match status" value="1"/>
</dbReference>
<evidence type="ECO:0000313" key="18">
    <source>
        <dbReference type="EMBL" id="MBB2200577.1"/>
    </source>
</evidence>
<keyword evidence="4" id="KW-0410">Iron transport</keyword>
<dbReference type="Gene3D" id="2.40.170.20">
    <property type="entry name" value="TonB-dependent receptor, beta-barrel domain"/>
    <property type="match status" value="1"/>
</dbReference>
<feature type="chain" id="PRO_5030802082" evidence="15">
    <location>
        <begin position="23"/>
        <end position="781"/>
    </location>
</feature>
<accession>A0A7W4K562</accession>
<evidence type="ECO:0000256" key="1">
    <source>
        <dbReference type="ARBA" id="ARBA00004571"/>
    </source>
</evidence>
<keyword evidence="2 12" id="KW-0813">Transport</keyword>
<evidence type="ECO:0000256" key="15">
    <source>
        <dbReference type="SAM" id="SignalP"/>
    </source>
</evidence>
<dbReference type="InterPro" id="IPR012910">
    <property type="entry name" value="Plug_dom"/>
</dbReference>
<keyword evidence="18" id="KW-0675">Receptor</keyword>
<reference evidence="18 19" key="1">
    <citation type="submission" date="2020-04" db="EMBL/GenBank/DDBJ databases">
        <title>Description of novel Gluconacetobacter.</title>
        <authorList>
            <person name="Sombolestani A."/>
        </authorList>
    </citation>
    <scope>NUCLEOTIDE SEQUENCE [LARGE SCALE GENOMIC DNA]</scope>
    <source>
        <strain evidence="18 19">LMG 27802</strain>
    </source>
</reference>
<evidence type="ECO:0000256" key="9">
    <source>
        <dbReference type="ARBA" id="ARBA00023077"/>
    </source>
</evidence>
<evidence type="ECO:0000256" key="2">
    <source>
        <dbReference type="ARBA" id="ARBA00022448"/>
    </source>
</evidence>
<dbReference type="InterPro" id="IPR000531">
    <property type="entry name" value="Beta-barrel_TonB"/>
</dbReference>
<dbReference type="PANTHER" id="PTHR32552:SF89">
    <property type="entry name" value="CATECHOLATE SIDEROPHORE RECEPTOR FIU"/>
    <property type="match status" value="1"/>
</dbReference>
<evidence type="ECO:0000256" key="3">
    <source>
        <dbReference type="ARBA" id="ARBA00022452"/>
    </source>
</evidence>
<gene>
    <name evidence="18" type="ORF">HLH28_03110</name>
</gene>
<feature type="domain" description="TonB-dependent receptor plug" evidence="17">
    <location>
        <begin position="68"/>
        <end position="168"/>
    </location>
</feature>
<organism evidence="18 19">
    <name type="scientific">Gluconacetobacter tumulisoli</name>
    <dbReference type="NCBI Taxonomy" id="1286189"/>
    <lineage>
        <taxon>Bacteria</taxon>
        <taxon>Pseudomonadati</taxon>
        <taxon>Pseudomonadota</taxon>
        <taxon>Alphaproteobacteria</taxon>
        <taxon>Acetobacterales</taxon>
        <taxon>Acetobacteraceae</taxon>
        <taxon>Gluconacetobacter</taxon>
    </lineage>
</organism>
<dbReference type="PROSITE" id="PS52016">
    <property type="entry name" value="TONB_DEPENDENT_REC_3"/>
    <property type="match status" value="1"/>
</dbReference>
<dbReference type="InterPro" id="IPR039426">
    <property type="entry name" value="TonB-dep_rcpt-like"/>
</dbReference>
<evidence type="ECO:0000256" key="5">
    <source>
        <dbReference type="ARBA" id="ARBA00022692"/>
    </source>
</evidence>
<evidence type="ECO:0000259" key="16">
    <source>
        <dbReference type="Pfam" id="PF00593"/>
    </source>
</evidence>
<evidence type="ECO:0000256" key="12">
    <source>
        <dbReference type="PROSITE-ProRule" id="PRU01360"/>
    </source>
</evidence>
<evidence type="ECO:0000256" key="11">
    <source>
        <dbReference type="ARBA" id="ARBA00023237"/>
    </source>
</evidence>
<comment type="subcellular location">
    <subcellularLocation>
        <location evidence="1 12">Cell outer membrane</location>
        <topology evidence="1 12">Multi-pass membrane protein</topology>
    </subcellularLocation>
</comment>
<dbReference type="Pfam" id="PF00593">
    <property type="entry name" value="TonB_dep_Rec_b-barrel"/>
    <property type="match status" value="1"/>
</dbReference>
<sequence length="781" mass="84448">MKNLFVTTALSSMVLWSSAAGAAENGTTRPVSTPAGSPARSPARPPVAAAKEPAPAMEAMVVLGAGAARQVQTLSRSELQKTAPGTSPFKTLSKLPGVMFSASDPMGAYEWSQQIIIRGFTQNQLGFTMDGVPLGDLNYGNDNGLSINRALQTENNGPATIAQGAGALGTAASNNLGGTLTFSSIDPTRRFGVDVSGTVGSAGTYRTFMRVNSGELAGGGRFYVGYDWSDANKWKGSGIQRQQQANAKYIQPVGEHVKVTLFADWSELRQNDYQDLSPSMIRQFGYDVDNITGNYALAQQVARAYQAGRPLPSGYTDPNDVYWNSDGKRNDVLSYGRVDADLAHGLTGFATVYGHLDQGQGLFATPFVPTPAALGGGAISARNTNYDIHREGLLTGLTYHVGHHTIEGGFWFENNIFEESRAFYPLDATSGPAVMHWYTNPFVVQWGYVFGTRTYQTHLQDTWQITKALKGYAGFKSLIVDNSSRSVYPQTGVGSQFAAGTIGAANAFLPQVGLNDRLDAHNEVFVDYSRNMNAFTSAATAGPFSTSQAGFDAIRGKLKPEMSNTEELGWRFHNRIVQASLTGYYVEFENRLLATQTSSAIVGTPTALANVGGVTARGVEAAATWRLARNWSLYGSYAFNNSFYDSNVYSGSGQLEIATKGRDVVATPRNMANVQLSYDDGAWWGNILMQYQGKRYYTYTNDQHVAPNAIFNLAVGYRFQQPHGVLHGVDMQLNVTNLFNKQYVATVGSTGFVATDPGGTYQTLQAGAPQMVFFTLSKHFD</sequence>
<protein>
    <submittedName>
        <fullName evidence="18">TonB-dependent receptor</fullName>
    </submittedName>
</protein>
<keyword evidence="19" id="KW-1185">Reference proteome</keyword>
<feature type="region of interest" description="Disordered" evidence="14">
    <location>
        <begin position="23"/>
        <end position="49"/>
    </location>
</feature>
<keyword evidence="6 15" id="KW-0732">Signal</keyword>
<evidence type="ECO:0000256" key="6">
    <source>
        <dbReference type="ARBA" id="ARBA00022729"/>
    </source>
</evidence>
<feature type="domain" description="TonB-dependent receptor-like beta-barrel" evidence="16">
    <location>
        <begin position="272"/>
        <end position="738"/>
    </location>
</feature>
<evidence type="ECO:0000256" key="7">
    <source>
        <dbReference type="ARBA" id="ARBA00023004"/>
    </source>
</evidence>
<keyword evidence="8" id="KW-0406">Ion transport</keyword>
<dbReference type="Pfam" id="PF07715">
    <property type="entry name" value="Plug"/>
    <property type="match status" value="1"/>
</dbReference>
<name>A0A7W4K562_9PROT</name>
<dbReference type="Gene3D" id="2.170.130.10">
    <property type="entry name" value="TonB-dependent receptor, plug domain"/>
    <property type="match status" value="1"/>
</dbReference>
<dbReference type="GO" id="GO:0015344">
    <property type="term" value="F:siderophore uptake transmembrane transporter activity"/>
    <property type="evidence" value="ECO:0007669"/>
    <property type="project" value="TreeGrafter"/>
</dbReference>
<dbReference type="SUPFAM" id="SSF56935">
    <property type="entry name" value="Porins"/>
    <property type="match status" value="1"/>
</dbReference>
<evidence type="ECO:0000256" key="14">
    <source>
        <dbReference type="SAM" id="MobiDB-lite"/>
    </source>
</evidence>
<dbReference type="GO" id="GO:0009279">
    <property type="term" value="C:cell outer membrane"/>
    <property type="evidence" value="ECO:0007669"/>
    <property type="project" value="UniProtKB-SubCell"/>
</dbReference>
<keyword evidence="11 12" id="KW-0998">Cell outer membrane</keyword>
<dbReference type="AlphaFoldDB" id="A0A7W4K562"/>
<dbReference type="EMBL" id="JABEQM010000002">
    <property type="protein sequence ID" value="MBB2200577.1"/>
    <property type="molecule type" value="Genomic_DNA"/>
</dbReference>
<keyword evidence="7" id="KW-0408">Iron</keyword>
<comment type="similarity">
    <text evidence="12 13">Belongs to the TonB-dependent receptor family.</text>
</comment>
<evidence type="ECO:0000256" key="10">
    <source>
        <dbReference type="ARBA" id="ARBA00023136"/>
    </source>
</evidence>
<feature type="signal peptide" evidence="15">
    <location>
        <begin position="1"/>
        <end position="22"/>
    </location>
</feature>
<evidence type="ECO:0000256" key="13">
    <source>
        <dbReference type="RuleBase" id="RU003357"/>
    </source>
</evidence>
<feature type="compositionally biased region" description="Low complexity" evidence="14">
    <location>
        <begin position="34"/>
        <end position="49"/>
    </location>
</feature>
<comment type="caution">
    <text evidence="18">The sequence shown here is derived from an EMBL/GenBank/DDBJ whole genome shotgun (WGS) entry which is preliminary data.</text>
</comment>
<evidence type="ECO:0000313" key="19">
    <source>
        <dbReference type="Proteomes" id="UP000578030"/>
    </source>
</evidence>
<dbReference type="Proteomes" id="UP000578030">
    <property type="component" value="Unassembled WGS sequence"/>
</dbReference>
<evidence type="ECO:0000256" key="4">
    <source>
        <dbReference type="ARBA" id="ARBA00022496"/>
    </source>
</evidence>
<keyword evidence="3 12" id="KW-1134">Transmembrane beta strand</keyword>
<keyword evidence="5 12" id="KW-0812">Transmembrane</keyword>
<dbReference type="InterPro" id="IPR036942">
    <property type="entry name" value="Beta-barrel_TonB_sf"/>
</dbReference>
<dbReference type="InterPro" id="IPR037066">
    <property type="entry name" value="Plug_dom_sf"/>
</dbReference>
<proteinExistence type="inferred from homology"/>
<evidence type="ECO:0000256" key="8">
    <source>
        <dbReference type="ARBA" id="ARBA00023065"/>
    </source>
</evidence>
<keyword evidence="10 12" id="KW-0472">Membrane</keyword>
<evidence type="ECO:0000259" key="17">
    <source>
        <dbReference type="Pfam" id="PF07715"/>
    </source>
</evidence>